<dbReference type="EMBL" id="PFFQ01000037">
    <property type="protein sequence ID" value="PIW16607.1"/>
    <property type="molecule type" value="Genomic_DNA"/>
</dbReference>
<evidence type="ECO:0000256" key="4">
    <source>
        <dbReference type="ARBA" id="ARBA00022516"/>
    </source>
</evidence>
<gene>
    <name evidence="11" type="ORF">COW36_12635</name>
</gene>
<keyword evidence="5" id="KW-0441">Lipid A biosynthesis</keyword>
<dbReference type="GO" id="GO:0016020">
    <property type="term" value="C:membrane"/>
    <property type="evidence" value="ECO:0007669"/>
    <property type="project" value="GOC"/>
</dbReference>
<dbReference type="AlphaFoldDB" id="A0A2M7G452"/>
<evidence type="ECO:0000256" key="1">
    <source>
        <dbReference type="ARBA" id="ARBA00002056"/>
    </source>
</evidence>
<keyword evidence="7" id="KW-0808">Transferase</keyword>
<protein>
    <recommendedName>
        <fullName evidence="3 10">Lipid-A-disaccharide synthase</fullName>
        <ecNumber evidence="2 10">2.4.1.182</ecNumber>
    </recommendedName>
</protein>
<comment type="function">
    <text evidence="1">Condensation of UDP-2,3-diacylglucosamine and 2,3-diacylglucosamine-1-phosphate to form lipid A disaccharide, a precursor of lipid A, a phosphorylated glycolipid that anchors the lipopolysaccharide to the outer membrane of the cell.</text>
</comment>
<comment type="catalytic activity">
    <reaction evidence="9">
        <text>a lipid X + a UDP-2-N,3-O-bis[(3R)-3-hydroxyacyl]-alpha-D-glucosamine = a lipid A disaccharide + UDP + H(+)</text>
        <dbReference type="Rhea" id="RHEA:67828"/>
        <dbReference type="ChEBI" id="CHEBI:15378"/>
        <dbReference type="ChEBI" id="CHEBI:58223"/>
        <dbReference type="ChEBI" id="CHEBI:137748"/>
        <dbReference type="ChEBI" id="CHEBI:176338"/>
        <dbReference type="ChEBI" id="CHEBI:176343"/>
        <dbReference type="EC" id="2.4.1.182"/>
    </reaction>
</comment>
<keyword evidence="8" id="KW-0443">Lipid metabolism</keyword>
<proteinExistence type="predicted"/>
<dbReference type="Proteomes" id="UP000231019">
    <property type="component" value="Unassembled WGS sequence"/>
</dbReference>
<dbReference type="NCBIfam" id="TIGR00215">
    <property type="entry name" value="lpxB"/>
    <property type="match status" value="1"/>
</dbReference>
<keyword evidence="4" id="KW-0444">Lipid biosynthesis</keyword>
<dbReference type="GO" id="GO:0008915">
    <property type="term" value="F:lipid-A-disaccharide synthase activity"/>
    <property type="evidence" value="ECO:0007669"/>
    <property type="project" value="UniProtKB-UniRule"/>
</dbReference>
<evidence type="ECO:0000256" key="6">
    <source>
        <dbReference type="ARBA" id="ARBA00022676"/>
    </source>
</evidence>
<dbReference type="EC" id="2.4.1.182" evidence="2 10"/>
<dbReference type="Pfam" id="PF02684">
    <property type="entry name" value="LpxB"/>
    <property type="match status" value="1"/>
</dbReference>
<dbReference type="GO" id="GO:0005543">
    <property type="term" value="F:phospholipid binding"/>
    <property type="evidence" value="ECO:0007669"/>
    <property type="project" value="TreeGrafter"/>
</dbReference>
<evidence type="ECO:0000313" key="12">
    <source>
        <dbReference type="Proteomes" id="UP000231019"/>
    </source>
</evidence>
<sequence>MRFNVLYMVLFPKQESDPTSARIFLSAGEVSGDLYAALLIQALKTQAPHLRFSGVGGQRMQAAGMEILANPLSRSAIGLSENLNSLPWFYALFQRLKRWLQQVRPQAVVLIDFQGLNLRLAEAAKSLGIPVIYYIAPQDWLWGMPQNAQRLSRLSDLILAIFQPEFSYYQAQGAQVKHVGHPLLEILPPQSKDEAQTSLKLAPHRPCLCLMPGSRQREWDRLLPVLIRTAENLHQTTGAQCVLPIADPFLKGPKLPEFIQPLMSEQRYNAMIASDLILGASGNMVLEAALLGTPVIALYKVSGLTYAVASRLLKVEYITLPNILLQQALIPEFIQNFSETELLNCAEKCLKSPPDTQQTQAKLLELLQPRGASARAAQAILQEIKRN</sequence>
<evidence type="ECO:0000313" key="11">
    <source>
        <dbReference type="EMBL" id="PIW16607.1"/>
    </source>
</evidence>
<dbReference type="PANTHER" id="PTHR30372:SF4">
    <property type="entry name" value="LIPID-A-DISACCHARIDE SYNTHASE, MITOCHONDRIAL-RELATED"/>
    <property type="match status" value="1"/>
</dbReference>
<keyword evidence="6" id="KW-0328">Glycosyltransferase</keyword>
<accession>A0A2M7G452</accession>
<evidence type="ECO:0000256" key="3">
    <source>
        <dbReference type="ARBA" id="ARBA00020902"/>
    </source>
</evidence>
<evidence type="ECO:0000256" key="8">
    <source>
        <dbReference type="ARBA" id="ARBA00023098"/>
    </source>
</evidence>
<evidence type="ECO:0000256" key="10">
    <source>
        <dbReference type="NCBIfam" id="TIGR00215"/>
    </source>
</evidence>
<dbReference type="InterPro" id="IPR003835">
    <property type="entry name" value="Glyco_trans_19"/>
</dbReference>
<reference evidence="11 12" key="1">
    <citation type="submission" date="2017-09" db="EMBL/GenBank/DDBJ databases">
        <title>Depth-based differentiation of microbial function through sediment-hosted aquifers and enrichment of novel symbionts in the deep terrestrial subsurface.</title>
        <authorList>
            <person name="Probst A.J."/>
            <person name="Ladd B."/>
            <person name="Jarett J.K."/>
            <person name="Geller-Mcgrath D.E."/>
            <person name="Sieber C.M."/>
            <person name="Emerson J.B."/>
            <person name="Anantharaman K."/>
            <person name="Thomas B.C."/>
            <person name="Malmstrom R."/>
            <person name="Stieglmeier M."/>
            <person name="Klingl A."/>
            <person name="Woyke T."/>
            <person name="Ryan C.M."/>
            <person name="Banfield J.F."/>
        </authorList>
    </citation>
    <scope>NUCLEOTIDE SEQUENCE [LARGE SCALE GENOMIC DNA]</scope>
    <source>
        <strain evidence="11">CG17_big_fil_post_rev_8_21_14_2_50_48_46</strain>
    </source>
</reference>
<dbReference type="SUPFAM" id="SSF53756">
    <property type="entry name" value="UDP-Glycosyltransferase/glycogen phosphorylase"/>
    <property type="match status" value="1"/>
</dbReference>
<dbReference type="PANTHER" id="PTHR30372">
    <property type="entry name" value="LIPID-A-DISACCHARIDE SYNTHASE"/>
    <property type="match status" value="1"/>
</dbReference>
<comment type="caution">
    <text evidence="11">The sequence shown here is derived from an EMBL/GenBank/DDBJ whole genome shotgun (WGS) entry which is preliminary data.</text>
</comment>
<name>A0A2M7G452_9BACT</name>
<evidence type="ECO:0000256" key="7">
    <source>
        <dbReference type="ARBA" id="ARBA00022679"/>
    </source>
</evidence>
<evidence type="ECO:0000256" key="9">
    <source>
        <dbReference type="ARBA" id="ARBA00048975"/>
    </source>
</evidence>
<evidence type="ECO:0000256" key="5">
    <source>
        <dbReference type="ARBA" id="ARBA00022556"/>
    </source>
</evidence>
<dbReference type="GO" id="GO:0009245">
    <property type="term" value="P:lipid A biosynthetic process"/>
    <property type="evidence" value="ECO:0007669"/>
    <property type="project" value="UniProtKB-UniRule"/>
</dbReference>
<organism evidence="11 12">
    <name type="scientific">bacterium (Candidatus Blackallbacteria) CG17_big_fil_post_rev_8_21_14_2_50_48_46</name>
    <dbReference type="NCBI Taxonomy" id="2014261"/>
    <lineage>
        <taxon>Bacteria</taxon>
        <taxon>Candidatus Blackallbacteria</taxon>
    </lineage>
</organism>
<evidence type="ECO:0000256" key="2">
    <source>
        <dbReference type="ARBA" id="ARBA00012687"/>
    </source>
</evidence>